<feature type="DNA-binding region" description="H-T-H motif" evidence="6">
    <location>
        <begin position="205"/>
        <end position="224"/>
    </location>
</feature>
<dbReference type="PIRSF" id="PIRSF038953">
    <property type="entry name" value="SigI"/>
    <property type="match status" value="1"/>
</dbReference>
<dbReference type="RefSeq" id="WP_003512010.1">
    <property type="nucleotide sequence ID" value="NZ_CP013828.1"/>
</dbReference>
<dbReference type="EMBL" id="PDBW01000001">
    <property type="protein sequence ID" value="PFH03464.1"/>
    <property type="molecule type" value="Genomic_DNA"/>
</dbReference>
<dbReference type="AlphaFoldDB" id="A0AB36THU1"/>
<dbReference type="GO" id="GO:0003677">
    <property type="term" value="F:DNA binding"/>
    <property type="evidence" value="ECO:0007669"/>
    <property type="project" value="UniProtKB-UniRule"/>
</dbReference>
<dbReference type="NCBIfam" id="NF006173">
    <property type="entry name" value="PRK08311.2-1"/>
    <property type="match status" value="1"/>
</dbReference>
<keyword evidence="6" id="KW-0346">Stress response</keyword>
<comment type="caution">
    <text evidence="7">The sequence shown here is derived from an EMBL/GenBank/DDBJ whole genome shotgun (WGS) entry which is preliminary data.</text>
</comment>
<dbReference type="GO" id="GO:0016987">
    <property type="term" value="F:sigma factor activity"/>
    <property type="evidence" value="ECO:0007669"/>
    <property type="project" value="UniProtKB-UniRule"/>
</dbReference>
<accession>A0AB36THU1</accession>
<comment type="subcellular location">
    <subcellularLocation>
        <location evidence="6">Cytoplasm</location>
    </subcellularLocation>
</comment>
<reference evidence="7 8" key="1">
    <citation type="submission" date="2017-09" db="EMBL/GenBank/DDBJ databases">
        <title>Evaluation of Pacific Biosciences Sequencing Technology to Finishing C. thermocellum Genome Sequences.</title>
        <authorList>
            <person name="Brown S."/>
        </authorList>
    </citation>
    <scope>NUCLEOTIDE SEQUENCE [LARGE SCALE GENOMIC DNA]</scope>
    <source>
        <strain evidence="7 8">AD2</strain>
    </source>
</reference>
<organism evidence="7 8">
    <name type="scientific">Acetivibrio thermocellus AD2</name>
    <dbReference type="NCBI Taxonomy" id="1138384"/>
    <lineage>
        <taxon>Bacteria</taxon>
        <taxon>Bacillati</taxon>
        <taxon>Bacillota</taxon>
        <taxon>Clostridia</taxon>
        <taxon>Eubacteriales</taxon>
        <taxon>Oscillospiraceae</taxon>
        <taxon>Acetivibrio</taxon>
    </lineage>
</organism>
<dbReference type="Proteomes" id="UP000223596">
    <property type="component" value="Unassembled WGS sequence"/>
</dbReference>
<evidence type="ECO:0000256" key="5">
    <source>
        <dbReference type="ARBA" id="ARBA00023163"/>
    </source>
</evidence>
<evidence type="ECO:0000256" key="1">
    <source>
        <dbReference type="ARBA" id="ARBA00022490"/>
    </source>
</evidence>
<dbReference type="InterPro" id="IPR014244">
    <property type="entry name" value="RNA_pol_sigma-I"/>
</dbReference>
<dbReference type="GO" id="GO:0006352">
    <property type="term" value="P:DNA-templated transcription initiation"/>
    <property type="evidence" value="ECO:0007669"/>
    <property type="project" value="UniProtKB-UniRule"/>
</dbReference>
<dbReference type="HAMAP" id="MF_02064">
    <property type="entry name" value="Sigma70_SigI"/>
    <property type="match status" value="1"/>
</dbReference>
<evidence type="ECO:0000313" key="7">
    <source>
        <dbReference type="EMBL" id="PFH03464.1"/>
    </source>
</evidence>
<comment type="function">
    <text evidence="6">Sigma factors are initiation factors that promote the attachment of RNA polymerase to specific initiation sites and are then released.</text>
</comment>
<dbReference type="GO" id="GO:0005737">
    <property type="term" value="C:cytoplasm"/>
    <property type="evidence" value="ECO:0007669"/>
    <property type="project" value="UniProtKB-SubCell"/>
</dbReference>
<keyword evidence="2 6" id="KW-0805">Transcription regulation</keyword>
<evidence type="ECO:0000256" key="2">
    <source>
        <dbReference type="ARBA" id="ARBA00023015"/>
    </source>
</evidence>
<dbReference type="SUPFAM" id="SSF88946">
    <property type="entry name" value="Sigma2 domain of RNA polymerase sigma factors"/>
    <property type="match status" value="1"/>
</dbReference>
<keyword evidence="1 6" id="KW-0963">Cytoplasm</keyword>
<evidence type="ECO:0000256" key="3">
    <source>
        <dbReference type="ARBA" id="ARBA00023082"/>
    </source>
</evidence>
<protein>
    <recommendedName>
        <fullName evidence="6">RNA polymerase sigma factor SigI</fullName>
    </recommendedName>
</protein>
<keyword evidence="3 6" id="KW-0731">Sigma factor</keyword>
<name>A0AB36THU1_ACETH</name>
<keyword evidence="4 6" id="KW-0238">DNA-binding</keyword>
<comment type="similarity">
    <text evidence="6">Belongs to the sigma-70 factor family. SigI subfamily.</text>
</comment>
<evidence type="ECO:0000256" key="6">
    <source>
        <dbReference type="HAMAP-Rule" id="MF_02064"/>
    </source>
</evidence>
<feature type="short sequence motif" description="Polymerase core binding" evidence="6">
    <location>
        <begin position="67"/>
        <end position="80"/>
    </location>
</feature>
<evidence type="ECO:0000256" key="4">
    <source>
        <dbReference type="ARBA" id="ARBA00023125"/>
    </source>
</evidence>
<gene>
    <name evidence="6" type="primary">sigI</name>
    <name evidence="7" type="ORF">M972_112275</name>
</gene>
<keyword evidence="5 6" id="KW-0804">Transcription</keyword>
<dbReference type="Gene3D" id="1.10.1740.10">
    <property type="match status" value="1"/>
</dbReference>
<dbReference type="InterPro" id="IPR013325">
    <property type="entry name" value="RNA_pol_sigma_r2"/>
</dbReference>
<dbReference type="NCBIfam" id="TIGR02895">
    <property type="entry name" value="spore_sigI"/>
    <property type="match status" value="1"/>
</dbReference>
<sequence>MEVRKINTHNREKKLDDIVYDDFISTLRQIKEGNHQLREEFISEYKPFILKVTSNATGKYIDTRNSDEFSIALSAFNEAIDKFDIEKGYNFFLFSEQVIRRRLIDYSRSNKDDKEYPFSFFDDEYFYNNEKLLSKSYIGFEDIEAREDIEELKKKLQEFGITFLDLVLNVPKHRDSRQLCIRLAKMLAEDEQMYNALMKNKNIPRNELKKKAKVHGRTIGNNRKYIIALCLIFRSNLNLSKRYLEYYTMDGGK</sequence>
<evidence type="ECO:0000313" key="8">
    <source>
        <dbReference type="Proteomes" id="UP000223596"/>
    </source>
</evidence>
<proteinExistence type="inferred from homology"/>
<comment type="activity regulation">
    <text evidence="6">Negatively regulated by the anti-sigma-I factor RsgI.</text>
</comment>
<comment type="subunit">
    <text evidence="6">Interacts with RsgI.</text>
</comment>